<gene>
    <name evidence="1" type="ORF">APB76_17845</name>
</gene>
<dbReference type="Proteomes" id="UP000078406">
    <property type="component" value="Unassembled WGS sequence"/>
</dbReference>
<reference evidence="1 2" key="1">
    <citation type="journal article" date="2016" name="Syst. Appl. Microbiol.">
        <title>Vibrio bivalvicida sp. nov., a novel larval pathogen for bivalve molluscs reared in a hatchery.</title>
        <authorList>
            <person name="Dubert J."/>
            <person name="Romalde J.L."/>
            <person name="Prado S."/>
            <person name="Barja J.L."/>
        </authorList>
    </citation>
    <scope>NUCLEOTIDE SEQUENCE [LARGE SCALE GENOMIC DNA]</scope>
    <source>
        <strain evidence="1 2">605</strain>
    </source>
</reference>
<comment type="caution">
    <text evidence="1">The sequence shown here is derived from an EMBL/GenBank/DDBJ whole genome shotgun (WGS) entry which is preliminary data.</text>
</comment>
<proteinExistence type="predicted"/>
<accession>A0A177XWW0</accession>
<dbReference type="EMBL" id="LLEI02000053">
    <property type="protein sequence ID" value="OAJ93059.1"/>
    <property type="molecule type" value="Genomic_DNA"/>
</dbReference>
<dbReference type="RefSeq" id="WP_054961366.1">
    <property type="nucleotide sequence ID" value="NZ_LLEI02000053.1"/>
</dbReference>
<evidence type="ECO:0000313" key="2">
    <source>
        <dbReference type="Proteomes" id="UP000078406"/>
    </source>
</evidence>
<sequence length="178" mass="20815">MLNYQIVHRDKEFQRNNRLFQANKKRMFSVQPDLVIDFAQSPRLFFAKKYADILSSMAPEGIERIKNPFRPLEDLDAQIDIGTEEELETIDDIDYVFFHVFNRYDVLDEGATQWNCDIASIGAVAVPILDENKLNAIPLQQRLLFKLDQDPSFMFVHDSVVDAMLNAKMQDIWVRWAE</sequence>
<organism evidence="1 2">
    <name type="scientific">Vibrio bivalvicida</name>
    <dbReference type="NCBI Taxonomy" id="1276888"/>
    <lineage>
        <taxon>Bacteria</taxon>
        <taxon>Pseudomonadati</taxon>
        <taxon>Pseudomonadota</taxon>
        <taxon>Gammaproteobacteria</taxon>
        <taxon>Vibrionales</taxon>
        <taxon>Vibrionaceae</taxon>
        <taxon>Vibrio</taxon>
        <taxon>Vibrio oreintalis group</taxon>
    </lineage>
</organism>
<name>A0A177XWW0_9VIBR</name>
<evidence type="ECO:0000313" key="1">
    <source>
        <dbReference type="EMBL" id="OAJ93059.1"/>
    </source>
</evidence>
<protein>
    <submittedName>
        <fullName evidence="1">Uncharacterized protein</fullName>
    </submittedName>
</protein>
<dbReference type="AlphaFoldDB" id="A0A177XWW0"/>